<sequence>MGDRTDAYDRTTYRSTDQPWPGDAAPVDVDLDGLREYARLIAARGVELAEDLPHLTPLTDAPHRAWQGRVLGEAAAVRQQLLNNASELFAYLGALGRTLHNIGAAAQTIADIYRDGDATSAASLDDVRFAFGDRSVARPDGLPATIGRTYQEAPAVPDGDGPPGTLTPGQDRPAPEGAPAPTGTVASAYDPFAGKGQG</sequence>
<dbReference type="EMBL" id="VIWY01000002">
    <property type="protein sequence ID" value="TWG23709.1"/>
    <property type="molecule type" value="Genomic_DNA"/>
</dbReference>
<organism evidence="2 3">
    <name type="scientific">Actinoplanes teichomyceticus</name>
    <dbReference type="NCBI Taxonomy" id="1867"/>
    <lineage>
        <taxon>Bacteria</taxon>
        <taxon>Bacillati</taxon>
        <taxon>Actinomycetota</taxon>
        <taxon>Actinomycetes</taxon>
        <taxon>Micromonosporales</taxon>
        <taxon>Micromonosporaceae</taxon>
        <taxon>Actinoplanes</taxon>
    </lineage>
</organism>
<evidence type="ECO:0000313" key="2">
    <source>
        <dbReference type="EMBL" id="TWG23709.1"/>
    </source>
</evidence>
<evidence type="ECO:0000256" key="1">
    <source>
        <dbReference type="SAM" id="MobiDB-lite"/>
    </source>
</evidence>
<feature type="region of interest" description="Disordered" evidence="1">
    <location>
        <begin position="152"/>
        <end position="198"/>
    </location>
</feature>
<dbReference type="SUPFAM" id="SSF140453">
    <property type="entry name" value="EsxAB dimer-like"/>
    <property type="match status" value="1"/>
</dbReference>
<gene>
    <name evidence="2" type="ORF">FHX34_102260</name>
</gene>
<proteinExistence type="predicted"/>
<dbReference type="OrthoDB" id="3287532at2"/>
<dbReference type="AlphaFoldDB" id="A0A561WIJ6"/>
<dbReference type="RefSeq" id="WP_122976941.1">
    <property type="nucleotide sequence ID" value="NZ_BOMX01000039.1"/>
</dbReference>
<comment type="caution">
    <text evidence="2">The sequence shown here is derived from an EMBL/GenBank/DDBJ whole genome shotgun (WGS) entry which is preliminary data.</text>
</comment>
<reference evidence="2 3" key="1">
    <citation type="submission" date="2019-06" db="EMBL/GenBank/DDBJ databases">
        <title>Sequencing the genomes of 1000 actinobacteria strains.</title>
        <authorList>
            <person name="Klenk H.-P."/>
        </authorList>
    </citation>
    <scope>NUCLEOTIDE SEQUENCE [LARGE SCALE GENOMIC DNA]</scope>
    <source>
        <strain evidence="2 3">DSM 43866</strain>
    </source>
</reference>
<dbReference type="InterPro" id="IPR036689">
    <property type="entry name" value="ESAT-6-like_sf"/>
</dbReference>
<protein>
    <submittedName>
        <fullName evidence="2">Uncharacterized protein</fullName>
    </submittedName>
</protein>
<feature type="compositionally biased region" description="Basic and acidic residues" evidence="1">
    <location>
        <begin position="1"/>
        <end position="12"/>
    </location>
</feature>
<evidence type="ECO:0000313" key="3">
    <source>
        <dbReference type="Proteomes" id="UP000320239"/>
    </source>
</evidence>
<dbReference type="Proteomes" id="UP000320239">
    <property type="component" value="Unassembled WGS sequence"/>
</dbReference>
<feature type="compositionally biased region" description="Low complexity" evidence="1">
    <location>
        <begin position="157"/>
        <end position="186"/>
    </location>
</feature>
<keyword evidence="3" id="KW-1185">Reference proteome</keyword>
<accession>A0A561WIJ6</accession>
<name>A0A561WIJ6_ACTTI</name>
<feature type="region of interest" description="Disordered" evidence="1">
    <location>
        <begin position="1"/>
        <end position="24"/>
    </location>
</feature>